<dbReference type="CDD" id="cd03354">
    <property type="entry name" value="LbH_SAT"/>
    <property type="match status" value="1"/>
</dbReference>
<dbReference type="EMBL" id="CBTK010000300">
    <property type="protein sequence ID" value="CDH47435.1"/>
    <property type="molecule type" value="Genomic_DNA"/>
</dbReference>
<evidence type="ECO:0000256" key="5">
    <source>
        <dbReference type="ARBA" id="ARBA00023315"/>
    </source>
</evidence>
<dbReference type="Pfam" id="PF00132">
    <property type="entry name" value="Hexapep"/>
    <property type="match status" value="1"/>
</dbReference>
<keyword evidence="5" id="KW-0012">Acyltransferase</keyword>
<sequence length="291" mass="31938">MRLAPYFDRRDQLAMAFWQRLREDITCVFDRDPAARNVFEILTSYPGIHAVLFHRFNHALWTMGLKWLARFFSAFARWLTGIEIHPGAKIGRRFFIDHGMGVVIGETAEIGDDCTLYQGVTLGGTSWNKGKRHPTLGNNVVIGAGAKVLGPFKVGDYARIGSNSVVVKAVPANATVVGVPGRVVEAEGGENLDLRREIARKLGFDAYGTTPDMPDPEAHAINRMLDHIHALDRAVRVLCQALREAGIEPQGELRLPDLNGCELRSAACPEGWHEPKGDCAAKANQTADTSA</sequence>
<dbReference type="NCBIfam" id="NF041874">
    <property type="entry name" value="EPS_EpsC"/>
    <property type="match status" value="1"/>
</dbReference>
<dbReference type="AlphaFoldDB" id="A0A7U7GFH2"/>
<evidence type="ECO:0000256" key="1">
    <source>
        <dbReference type="ARBA" id="ARBA00007274"/>
    </source>
</evidence>
<dbReference type="InterPro" id="IPR042122">
    <property type="entry name" value="Ser_AcTrfase_N_sf"/>
</dbReference>
<dbReference type="PANTHER" id="PTHR42811">
    <property type="entry name" value="SERINE ACETYLTRANSFERASE"/>
    <property type="match status" value="1"/>
</dbReference>
<comment type="caution">
    <text evidence="7">The sequence shown here is derived from an EMBL/GenBank/DDBJ whole genome shotgun (WGS) entry which is preliminary data.</text>
</comment>
<organism evidence="7 8">
    <name type="scientific">Candidatus Contendobacter odensis Run_B_J11</name>
    <dbReference type="NCBI Taxonomy" id="1400861"/>
    <lineage>
        <taxon>Bacteria</taxon>
        <taxon>Pseudomonadati</taxon>
        <taxon>Pseudomonadota</taxon>
        <taxon>Gammaproteobacteria</taxon>
        <taxon>Candidatus Competibacteraceae</taxon>
        <taxon>Candidatus Contendibacter</taxon>
    </lineage>
</organism>
<dbReference type="EC" id="2.3.1.30" evidence="2"/>
<keyword evidence="8" id="KW-1185">Reference proteome</keyword>
<keyword evidence="4" id="KW-0808">Transferase</keyword>
<evidence type="ECO:0000256" key="2">
    <source>
        <dbReference type="ARBA" id="ARBA00013266"/>
    </source>
</evidence>
<reference evidence="7 8" key="1">
    <citation type="journal article" date="2014" name="ISME J.">
        <title>Candidatus Competibacter-lineage genomes retrieved from metagenomes reveal functional metabolic diversity.</title>
        <authorList>
            <person name="McIlroy S.J."/>
            <person name="Albertsen M."/>
            <person name="Andresen E.K."/>
            <person name="Saunders A.M."/>
            <person name="Kristiansen R."/>
            <person name="Stokholm-Bjerregaard M."/>
            <person name="Nielsen K.L."/>
            <person name="Nielsen P.H."/>
        </authorList>
    </citation>
    <scope>NUCLEOTIDE SEQUENCE [LARGE SCALE GENOMIC DNA]</scope>
    <source>
        <strain evidence="7 8">Run_B_J11</strain>
    </source>
</reference>
<dbReference type="Gene3D" id="1.10.3130.10">
    <property type="entry name" value="serine acetyltransferase, domain 1"/>
    <property type="match status" value="1"/>
</dbReference>
<proteinExistence type="inferred from homology"/>
<dbReference type="Gene3D" id="2.160.10.10">
    <property type="entry name" value="Hexapeptide repeat proteins"/>
    <property type="match status" value="1"/>
</dbReference>
<evidence type="ECO:0000256" key="4">
    <source>
        <dbReference type="ARBA" id="ARBA00022679"/>
    </source>
</evidence>
<dbReference type="GO" id="GO:0009001">
    <property type="term" value="F:serine O-acetyltransferase activity"/>
    <property type="evidence" value="ECO:0007669"/>
    <property type="project" value="UniProtKB-EC"/>
</dbReference>
<dbReference type="FunFam" id="2.160.10.10:FF:000007">
    <property type="entry name" value="Serine acetyltransferase"/>
    <property type="match status" value="1"/>
</dbReference>
<accession>A0A7U7GFH2</accession>
<dbReference type="NCBIfam" id="TIGR01172">
    <property type="entry name" value="cysE"/>
    <property type="match status" value="1"/>
</dbReference>
<dbReference type="InterPro" id="IPR045304">
    <property type="entry name" value="LbH_SAT"/>
</dbReference>
<dbReference type="InterPro" id="IPR001451">
    <property type="entry name" value="Hexapep"/>
</dbReference>
<dbReference type="SUPFAM" id="SSF51161">
    <property type="entry name" value="Trimeric LpxA-like enzymes"/>
    <property type="match status" value="1"/>
</dbReference>
<keyword evidence="3" id="KW-0028">Amino-acid biosynthesis</keyword>
<evidence type="ECO:0000256" key="3">
    <source>
        <dbReference type="ARBA" id="ARBA00022605"/>
    </source>
</evidence>
<evidence type="ECO:0000256" key="6">
    <source>
        <dbReference type="ARBA" id="ARBA00049486"/>
    </source>
</evidence>
<name>A0A7U7GFH2_9GAMM</name>
<comment type="catalytic activity">
    <reaction evidence="6">
        <text>L-serine + acetyl-CoA = O-acetyl-L-serine + CoA</text>
        <dbReference type="Rhea" id="RHEA:24560"/>
        <dbReference type="ChEBI" id="CHEBI:33384"/>
        <dbReference type="ChEBI" id="CHEBI:57287"/>
        <dbReference type="ChEBI" id="CHEBI:57288"/>
        <dbReference type="ChEBI" id="CHEBI:58340"/>
        <dbReference type="EC" id="2.3.1.30"/>
    </reaction>
</comment>
<dbReference type="Proteomes" id="UP000019184">
    <property type="component" value="Unassembled WGS sequence"/>
</dbReference>
<dbReference type="GO" id="GO:0006535">
    <property type="term" value="P:cysteine biosynthetic process from serine"/>
    <property type="evidence" value="ECO:0007669"/>
    <property type="project" value="InterPro"/>
</dbReference>
<dbReference type="GO" id="GO:0005737">
    <property type="term" value="C:cytoplasm"/>
    <property type="evidence" value="ECO:0007669"/>
    <property type="project" value="InterPro"/>
</dbReference>
<dbReference type="InterPro" id="IPR053376">
    <property type="entry name" value="Serine_acetyltransferase"/>
</dbReference>
<dbReference type="InterPro" id="IPR005881">
    <property type="entry name" value="Ser_O-AcTrfase"/>
</dbReference>
<comment type="similarity">
    <text evidence="1">Belongs to the transferase hexapeptide repeat family.</text>
</comment>
<gene>
    <name evidence="7" type="ORF">BN874_810006</name>
</gene>
<evidence type="ECO:0000313" key="8">
    <source>
        <dbReference type="Proteomes" id="UP000019184"/>
    </source>
</evidence>
<evidence type="ECO:0000313" key="7">
    <source>
        <dbReference type="EMBL" id="CDH47435.1"/>
    </source>
</evidence>
<dbReference type="InterPro" id="IPR011004">
    <property type="entry name" value="Trimer_LpxA-like_sf"/>
</dbReference>
<protein>
    <recommendedName>
        <fullName evidence="2">serine O-acetyltransferase</fullName>
        <ecNumber evidence="2">2.3.1.30</ecNumber>
    </recommendedName>
</protein>